<evidence type="ECO:0000313" key="2">
    <source>
        <dbReference type="EMBL" id="SDF95607.1"/>
    </source>
</evidence>
<organism evidence="2 3">
    <name type="scientific">Halorubrum xinjiangense</name>
    <dbReference type="NCBI Taxonomy" id="261291"/>
    <lineage>
        <taxon>Archaea</taxon>
        <taxon>Methanobacteriati</taxon>
        <taxon>Methanobacteriota</taxon>
        <taxon>Stenosarchaea group</taxon>
        <taxon>Halobacteria</taxon>
        <taxon>Halobacteriales</taxon>
        <taxon>Haloferacaceae</taxon>
        <taxon>Halorubrum</taxon>
    </lineage>
</organism>
<feature type="domain" description="NurA" evidence="1">
    <location>
        <begin position="71"/>
        <end position="389"/>
    </location>
</feature>
<sequence length="426" mass="47946">MDERAFDVVRQLAERVDAGIPREVDDQAAHARDLFGLLTHDGGTVEPIGEPEYFKTRKAELGTWTDDPWTEPTYGVDASTTRPLEYNNGLVVDTAHAKLGVSGADSDRSAERRGTVVTGVYLEDDDVTLHHEQTERGSVKGEIIRIPEMRQRANVTSILTSTVQRLAEGKHARRCLDVVDGPLFLDGSVYPLSVIYWTLLDRAGRGAPIGNWDLPTDVIENYVAVVDACFERDVPVLGVVKTSSMGELTDSLRTKITQHDLRGPHGTLHDVPWLRDHQFIGEVLRDDSLDHLTYTSWFVQTDVELRGNAFDLLTAVSDELSHGQPDAYRRAFAYVRTPKTGNVFRIETPVLFLTDDERREQILLKALKEIARQSDVPRAVARADRIARISPDNRETIRDALQTVESAFDYNRDGRWSHLEDSRSYE</sequence>
<dbReference type="Pfam" id="PF09376">
    <property type="entry name" value="NurA"/>
    <property type="match status" value="1"/>
</dbReference>
<dbReference type="AlphaFoldDB" id="A0A1G7QAJ3"/>
<dbReference type="InterPro" id="IPR018977">
    <property type="entry name" value="NurA_domain"/>
</dbReference>
<reference evidence="2 3" key="1">
    <citation type="submission" date="2016-10" db="EMBL/GenBank/DDBJ databases">
        <authorList>
            <person name="Varghese N."/>
            <person name="Submissions S."/>
        </authorList>
    </citation>
    <scope>NUCLEOTIDE SEQUENCE [LARGE SCALE GENOMIC DNA]</scope>
    <source>
        <strain evidence="2 3">CGMCC 1.3527</strain>
    </source>
</reference>
<proteinExistence type="predicted"/>
<name>A0A1G7QAJ3_9EURY</name>
<dbReference type="EMBL" id="FNBO01000011">
    <property type="protein sequence ID" value="SDF95607.1"/>
    <property type="molecule type" value="Genomic_DNA"/>
</dbReference>
<gene>
    <name evidence="2" type="ORF">SAMN04488067_111108</name>
</gene>
<dbReference type="OrthoDB" id="190207at2157"/>
<protein>
    <submittedName>
        <fullName evidence="2">NurA domain-containing protein</fullName>
    </submittedName>
</protein>
<dbReference type="RefSeq" id="WP_149799382.1">
    <property type="nucleotide sequence ID" value="NZ_FNBO01000011.1"/>
</dbReference>
<evidence type="ECO:0000259" key="1">
    <source>
        <dbReference type="SMART" id="SM00933"/>
    </source>
</evidence>
<dbReference type="Proteomes" id="UP000324020">
    <property type="component" value="Unassembled WGS sequence"/>
</dbReference>
<dbReference type="SMART" id="SM00933">
    <property type="entry name" value="NurA"/>
    <property type="match status" value="1"/>
</dbReference>
<accession>A0A1G7QAJ3</accession>
<evidence type="ECO:0000313" key="3">
    <source>
        <dbReference type="Proteomes" id="UP000324020"/>
    </source>
</evidence>
<keyword evidence="3" id="KW-1185">Reference proteome</keyword>